<comment type="caution">
    <text evidence="1">The sequence shown here is derived from an EMBL/GenBank/DDBJ whole genome shotgun (WGS) entry which is preliminary data.</text>
</comment>
<dbReference type="EMBL" id="VNIA01000009">
    <property type="protein sequence ID" value="TYP96094.1"/>
    <property type="molecule type" value="Genomic_DNA"/>
</dbReference>
<dbReference type="Proteomes" id="UP000323136">
    <property type="component" value="Unassembled WGS sequence"/>
</dbReference>
<keyword evidence="2" id="KW-1185">Reference proteome</keyword>
<evidence type="ECO:0000313" key="1">
    <source>
        <dbReference type="EMBL" id="TYP96094.1"/>
    </source>
</evidence>
<dbReference type="AlphaFoldDB" id="A0A5S5DKG1"/>
<accession>A0A5S5DKG1</accession>
<organism evidence="1 2">
    <name type="scientific">Tenacibaculum adriaticum</name>
    <dbReference type="NCBI Taxonomy" id="413713"/>
    <lineage>
        <taxon>Bacteria</taxon>
        <taxon>Pseudomonadati</taxon>
        <taxon>Bacteroidota</taxon>
        <taxon>Flavobacteriia</taxon>
        <taxon>Flavobacteriales</taxon>
        <taxon>Flavobacteriaceae</taxon>
        <taxon>Tenacibaculum</taxon>
    </lineage>
</organism>
<reference evidence="1 2" key="1">
    <citation type="submission" date="2019-07" db="EMBL/GenBank/DDBJ databases">
        <title>Genomic Encyclopedia of Type Strains, Phase IV (KMG-IV): sequencing the most valuable type-strain genomes for metagenomic binning, comparative biology and taxonomic classification.</title>
        <authorList>
            <person name="Goeker M."/>
        </authorList>
    </citation>
    <scope>NUCLEOTIDE SEQUENCE [LARGE SCALE GENOMIC DNA]</scope>
    <source>
        <strain evidence="1 2">DSM 18961</strain>
    </source>
</reference>
<gene>
    <name evidence="1" type="ORF">C7447_10931</name>
</gene>
<sequence length="214" mass="25091">MKKLILLLIVLFNLLVSCNLKKENKSTPHETFQKDNNQMQDFGQVILDGKIYPSIDNRTIDFINQSLPNNKDSLNFYFEVFRVILTRYNEKVPEIIFDRPNGELQDVTGKKLIHFINSKPDYFLEKYSDITSEEKRIVTQLIINELYFIQKNDLTNNIDSFINQIDKKIKFNSGEKTKNLNEIKVSLSKHAGKTKLSCGTLELKRILEERNNRK</sequence>
<name>A0A5S5DKG1_9FLAO</name>
<evidence type="ECO:0008006" key="3">
    <source>
        <dbReference type="Google" id="ProtNLM"/>
    </source>
</evidence>
<proteinExistence type="predicted"/>
<evidence type="ECO:0000313" key="2">
    <source>
        <dbReference type="Proteomes" id="UP000323136"/>
    </source>
</evidence>
<dbReference type="RefSeq" id="WP_148871231.1">
    <property type="nucleotide sequence ID" value="NZ_VNIA01000009.1"/>
</dbReference>
<protein>
    <recommendedName>
        <fullName evidence="3">Lipoprotein</fullName>
    </recommendedName>
</protein>
<dbReference type="PROSITE" id="PS51257">
    <property type="entry name" value="PROKAR_LIPOPROTEIN"/>
    <property type="match status" value="1"/>
</dbReference>
<dbReference type="OrthoDB" id="1145241at2"/>